<dbReference type="EMBL" id="CP000153">
    <property type="protein sequence ID" value="ABB43509.1"/>
    <property type="molecule type" value="Genomic_DNA"/>
</dbReference>
<dbReference type="KEGG" id="tdn:Suden_0228"/>
<evidence type="ECO:0000256" key="1">
    <source>
        <dbReference type="SAM" id="Phobius"/>
    </source>
</evidence>
<accession>Q30U22</accession>
<dbReference type="AlphaFoldDB" id="Q30U22"/>
<reference evidence="2 3" key="1">
    <citation type="journal article" date="2008" name="Appl. Environ. Microbiol.">
        <title>Genome of the epsilonproteobacterial chemolithoautotroph Sulfurimonas denitrificans.</title>
        <authorList>
            <person name="Sievert S.M."/>
            <person name="Scott K.M."/>
            <person name="Klotz M.G."/>
            <person name="Chain P.S.G."/>
            <person name="Hauser L.J."/>
            <person name="Hemp J."/>
            <person name="Huegler M."/>
            <person name="Land M."/>
            <person name="Lapidus A."/>
            <person name="Larimer F.W."/>
            <person name="Lucas S."/>
            <person name="Malfatti S.A."/>
            <person name="Meyer F."/>
            <person name="Paulsen I.T."/>
            <person name="Ren Q."/>
            <person name="Simon J."/>
            <person name="Bailey K."/>
            <person name="Diaz E."/>
            <person name="Fitzpatrick K.A."/>
            <person name="Glover B."/>
            <person name="Gwatney N."/>
            <person name="Korajkic A."/>
            <person name="Long A."/>
            <person name="Mobberley J.M."/>
            <person name="Pantry S.N."/>
            <person name="Pazder G."/>
            <person name="Peterson S."/>
            <person name="Quintanilla J.D."/>
            <person name="Sprinkle R."/>
            <person name="Stephens J."/>
            <person name="Thomas P."/>
            <person name="Vaughn R."/>
            <person name="Weber M.J."/>
            <person name="Wooten L.L."/>
        </authorList>
    </citation>
    <scope>NUCLEOTIDE SEQUENCE [LARGE SCALE GENOMIC DNA]</scope>
    <source>
        <strain evidence="3">ATCC 33889 / DSM 1251</strain>
    </source>
</reference>
<keyword evidence="3" id="KW-1185">Reference proteome</keyword>
<keyword evidence="1" id="KW-0472">Membrane</keyword>
<dbReference type="STRING" id="326298.Suden_0228"/>
<gene>
    <name evidence="2" type="ordered locus">Suden_0228</name>
</gene>
<dbReference type="HOGENOM" id="CLU_1864115_0_0_7"/>
<keyword evidence="1" id="KW-1133">Transmembrane helix</keyword>
<name>Q30U22_SULDN</name>
<keyword evidence="1" id="KW-0812">Transmembrane</keyword>
<feature type="transmembrane region" description="Helical" evidence="1">
    <location>
        <begin position="53"/>
        <end position="74"/>
    </location>
</feature>
<evidence type="ECO:0000313" key="3">
    <source>
        <dbReference type="Proteomes" id="UP000002714"/>
    </source>
</evidence>
<proteinExistence type="predicted"/>
<sequence length="137" mass="15920">MLSLTFLILFIKTEEGDGVALEIFKLSIILGFALVLLHFSALKKSEKPSLRTVPFIFMGSFVFVTILSYLFALYDNSSIKEKRRAFYDENSFICETGAFKKKEHYLVSIKDGWSVYEDNYFKKEDLLLEISNCEQKR</sequence>
<dbReference type="Proteomes" id="UP000002714">
    <property type="component" value="Chromosome"/>
</dbReference>
<protein>
    <submittedName>
        <fullName evidence="2">Uncharacterized protein</fullName>
    </submittedName>
</protein>
<organism evidence="2 3">
    <name type="scientific">Sulfurimonas denitrificans (strain ATCC 33889 / DSM 1251)</name>
    <name type="common">Thiomicrospira denitrificans (strain ATCC 33889 / DSM 1251)</name>
    <dbReference type="NCBI Taxonomy" id="326298"/>
    <lineage>
        <taxon>Bacteria</taxon>
        <taxon>Pseudomonadati</taxon>
        <taxon>Campylobacterota</taxon>
        <taxon>Epsilonproteobacteria</taxon>
        <taxon>Campylobacterales</taxon>
        <taxon>Sulfurimonadaceae</taxon>
        <taxon>Sulfurimonas</taxon>
    </lineage>
</organism>
<feature type="transmembrane region" description="Helical" evidence="1">
    <location>
        <begin position="23"/>
        <end position="41"/>
    </location>
</feature>
<evidence type="ECO:0000313" key="2">
    <source>
        <dbReference type="EMBL" id="ABB43509.1"/>
    </source>
</evidence>